<dbReference type="PANTHER" id="PTHR34136">
    <property type="match status" value="1"/>
</dbReference>
<keyword evidence="4" id="KW-1185">Reference proteome</keyword>
<protein>
    <submittedName>
        <fullName evidence="3">WecB/TagA/CpsF family glycosyl transferase</fullName>
    </submittedName>
</protein>
<evidence type="ECO:0000313" key="3">
    <source>
        <dbReference type="EMBL" id="GEN62807.1"/>
    </source>
</evidence>
<reference evidence="3 4" key="1">
    <citation type="submission" date="2019-07" db="EMBL/GenBank/DDBJ databases">
        <title>Whole genome shotgun sequence of Acetobacter oeni NBRC 105207.</title>
        <authorList>
            <person name="Hosoyama A."/>
            <person name="Uohara A."/>
            <person name="Ohji S."/>
            <person name="Ichikawa N."/>
        </authorList>
    </citation>
    <scope>NUCLEOTIDE SEQUENCE [LARGE SCALE GENOMIC DNA]</scope>
    <source>
        <strain evidence="3 4">NBRC 105207</strain>
    </source>
</reference>
<dbReference type="EMBL" id="BJYG01000011">
    <property type="protein sequence ID" value="GEN62807.1"/>
    <property type="molecule type" value="Genomic_DNA"/>
</dbReference>
<name>A0A511XIM9_9PROT</name>
<dbReference type="InterPro" id="IPR004629">
    <property type="entry name" value="WecG_TagA_CpsF"/>
</dbReference>
<sequence length="265" mass="29805">MTGSVITESDSHRLHEQLGVRFGHETLADVIAGAFRNIHAPVFYITCNLNHLRVLQSDMEFREAYRKATLITLDSRPVQVISRVCFGEDVPLITGADLFDALFRQMRSSRDRPFFICSSDDTGNRLRQNLLGRGFAPDSVAFYSPPFNFEHDADCNEMILAQIRKHNTTHLFLGVGAPKSENWVAQHLSDLPAAHIFCVGMALDFTAGLKKRAPSWLRSSGLEWLHRLSSEPGRLAPRYAGDAVIFARILIGQKLVQVFLPAWKK</sequence>
<comment type="caution">
    <text evidence="3">The sequence shown here is derived from an EMBL/GenBank/DDBJ whole genome shotgun (WGS) entry which is preliminary data.</text>
</comment>
<keyword evidence="1" id="KW-0328">Glycosyltransferase</keyword>
<dbReference type="PANTHER" id="PTHR34136:SF1">
    <property type="entry name" value="UDP-N-ACETYL-D-MANNOSAMINURONIC ACID TRANSFERASE"/>
    <property type="match status" value="1"/>
</dbReference>
<dbReference type="Proteomes" id="UP000321746">
    <property type="component" value="Unassembled WGS sequence"/>
</dbReference>
<dbReference type="Pfam" id="PF03808">
    <property type="entry name" value="Glyco_tran_WecG"/>
    <property type="match status" value="1"/>
</dbReference>
<dbReference type="RefSeq" id="WP_146886788.1">
    <property type="nucleotide sequence ID" value="NZ_BJYG01000011.1"/>
</dbReference>
<evidence type="ECO:0000313" key="4">
    <source>
        <dbReference type="Proteomes" id="UP000321746"/>
    </source>
</evidence>
<proteinExistence type="predicted"/>
<dbReference type="OrthoDB" id="9771846at2"/>
<gene>
    <name evidence="3" type="ORF">AOE01nite_10310</name>
</gene>
<evidence type="ECO:0000256" key="1">
    <source>
        <dbReference type="ARBA" id="ARBA00022676"/>
    </source>
</evidence>
<dbReference type="CDD" id="cd06533">
    <property type="entry name" value="Glyco_transf_WecG_TagA"/>
    <property type="match status" value="1"/>
</dbReference>
<dbReference type="GO" id="GO:0016758">
    <property type="term" value="F:hexosyltransferase activity"/>
    <property type="evidence" value="ECO:0007669"/>
    <property type="project" value="TreeGrafter"/>
</dbReference>
<accession>A0A511XIM9</accession>
<dbReference type="NCBIfam" id="TIGR00696">
    <property type="entry name" value="wecG_tagA_cpsF"/>
    <property type="match status" value="1"/>
</dbReference>
<keyword evidence="2 3" id="KW-0808">Transferase</keyword>
<evidence type="ECO:0000256" key="2">
    <source>
        <dbReference type="ARBA" id="ARBA00022679"/>
    </source>
</evidence>
<organism evidence="3 4">
    <name type="scientific">Acetobacter oeni</name>
    <dbReference type="NCBI Taxonomy" id="304077"/>
    <lineage>
        <taxon>Bacteria</taxon>
        <taxon>Pseudomonadati</taxon>
        <taxon>Pseudomonadota</taxon>
        <taxon>Alphaproteobacteria</taxon>
        <taxon>Acetobacterales</taxon>
        <taxon>Acetobacteraceae</taxon>
        <taxon>Acetobacter</taxon>
    </lineage>
</organism>
<dbReference type="AlphaFoldDB" id="A0A511XIM9"/>